<accession>A0A517TWN0</accession>
<dbReference type="PROSITE" id="PS51257">
    <property type="entry name" value="PROKAR_LIPOPROTEIN"/>
    <property type="match status" value="1"/>
</dbReference>
<evidence type="ECO:0000313" key="3">
    <source>
        <dbReference type="EMBL" id="QDT72779.1"/>
    </source>
</evidence>
<dbReference type="OrthoDB" id="229996at2"/>
<dbReference type="InterPro" id="IPR013424">
    <property type="entry name" value="Ice-binding_C"/>
</dbReference>
<dbReference type="Pfam" id="PF07589">
    <property type="entry name" value="PEP-CTERM"/>
    <property type="match status" value="1"/>
</dbReference>
<dbReference type="AlphaFoldDB" id="A0A517TWN0"/>
<proteinExistence type="predicted"/>
<feature type="signal peptide" evidence="1">
    <location>
        <begin position="1"/>
        <end position="24"/>
    </location>
</feature>
<sequence precursor="true">MIRTVTKSILLTCFLLACATSRGASFTPLGALAGGFYRSVAHGVSYDGSVVVGASGSFQASQSFRWTESGGMSALPDGVFNSTFATDISENGLVITGIIGNSGGYRWTQSEGMTALRGGAAYGLSHDGSVIVGGNYRWTNATGSVFLPLSTAKGVSADGSVVAGWFGDGGVTYAARWTEATGRVSLGALPATNSQSFANEISADGSVIVGGSNSGAANDFVAFRWTQSGGMVGLGDLPGGSVQSSAYDVSADGSVVVGTSDSGIPDSFVWTAASGMLNLRDVLAAGGATGFENWTRLYAYGISGDGSTVVGYGRNPNGQDEAFVANIQVPEPTAVSIAMFGVGAVAARRRRMPLACRQ</sequence>
<dbReference type="KEGG" id="llh:I41_19620"/>
<keyword evidence="1" id="KW-0732">Signal</keyword>
<dbReference type="Proteomes" id="UP000317909">
    <property type="component" value="Chromosome"/>
</dbReference>
<feature type="domain" description="Ice-binding protein C-terminal" evidence="2">
    <location>
        <begin position="328"/>
        <end position="351"/>
    </location>
</feature>
<dbReference type="EMBL" id="CP036339">
    <property type="protein sequence ID" value="QDT72779.1"/>
    <property type="molecule type" value="Genomic_DNA"/>
</dbReference>
<name>A0A517TWN0_9BACT</name>
<evidence type="ECO:0000259" key="2">
    <source>
        <dbReference type="Pfam" id="PF07589"/>
    </source>
</evidence>
<protein>
    <recommendedName>
        <fullName evidence="2">Ice-binding protein C-terminal domain-containing protein</fullName>
    </recommendedName>
</protein>
<evidence type="ECO:0000256" key="1">
    <source>
        <dbReference type="SAM" id="SignalP"/>
    </source>
</evidence>
<keyword evidence="4" id="KW-1185">Reference proteome</keyword>
<feature type="chain" id="PRO_5021892130" description="Ice-binding protein C-terminal domain-containing protein" evidence="1">
    <location>
        <begin position="25"/>
        <end position="358"/>
    </location>
</feature>
<organism evidence="3 4">
    <name type="scientific">Lacipirellula limnantheis</name>
    <dbReference type="NCBI Taxonomy" id="2528024"/>
    <lineage>
        <taxon>Bacteria</taxon>
        <taxon>Pseudomonadati</taxon>
        <taxon>Planctomycetota</taxon>
        <taxon>Planctomycetia</taxon>
        <taxon>Pirellulales</taxon>
        <taxon>Lacipirellulaceae</taxon>
        <taxon>Lacipirellula</taxon>
    </lineage>
</organism>
<gene>
    <name evidence="3" type="ORF">I41_19620</name>
</gene>
<reference evidence="3 4" key="1">
    <citation type="submission" date="2019-02" db="EMBL/GenBank/DDBJ databases">
        <title>Deep-cultivation of Planctomycetes and their phenomic and genomic characterization uncovers novel biology.</title>
        <authorList>
            <person name="Wiegand S."/>
            <person name="Jogler M."/>
            <person name="Boedeker C."/>
            <person name="Pinto D."/>
            <person name="Vollmers J."/>
            <person name="Rivas-Marin E."/>
            <person name="Kohn T."/>
            <person name="Peeters S.H."/>
            <person name="Heuer A."/>
            <person name="Rast P."/>
            <person name="Oberbeckmann S."/>
            <person name="Bunk B."/>
            <person name="Jeske O."/>
            <person name="Meyerdierks A."/>
            <person name="Storesund J.E."/>
            <person name="Kallscheuer N."/>
            <person name="Luecker S."/>
            <person name="Lage O.M."/>
            <person name="Pohl T."/>
            <person name="Merkel B.J."/>
            <person name="Hornburger P."/>
            <person name="Mueller R.-W."/>
            <person name="Bruemmer F."/>
            <person name="Labrenz M."/>
            <person name="Spormann A.M."/>
            <person name="Op den Camp H."/>
            <person name="Overmann J."/>
            <person name="Amann R."/>
            <person name="Jetten M.S.M."/>
            <person name="Mascher T."/>
            <person name="Medema M.H."/>
            <person name="Devos D.P."/>
            <person name="Kaster A.-K."/>
            <person name="Ovreas L."/>
            <person name="Rohde M."/>
            <person name="Galperin M.Y."/>
            <person name="Jogler C."/>
        </authorList>
    </citation>
    <scope>NUCLEOTIDE SEQUENCE [LARGE SCALE GENOMIC DNA]</scope>
    <source>
        <strain evidence="3 4">I41</strain>
    </source>
</reference>
<evidence type="ECO:0000313" key="4">
    <source>
        <dbReference type="Proteomes" id="UP000317909"/>
    </source>
</evidence>